<dbReference type="RefSeq" id="WP_021765314.1">
    <property type="nucleotide sequence ID" value="NZ_JACHVP010000004.1"/>
</dbReference>
<proteinExistence type="predicted"/>
<comment type="caution">
    <text evidence="4">The sequence shown here is derived from an EMBL/GenBank/DDBJ whole genome shotgun (WGS) entry which is preliminary data.</text>
</comment>
<dbReference type="SUPFAM" id="SSF46689">
    <property type="entry name" value="Homeodomain-like"/>
    <property type="match status" value="1"/>
</dbReference>
<evidence type="ECO:0000313" key="4">
    <source>
        <dbReference type="EMBL" id="MBB2968676.1"/>
    </source>
</evidence>
<feature type="DNA-binding region" description="H-T-H motif" evidence="2">
    <location>
        <begin position="39"/>
        <end position="58"/>
    </location>
</feature>
<reference evidence="4 5" key="1">
    <citation type="submission" date="2020-08" db="EMBL/GenBank/DDBJ databases">
        <title>Sequencing the genomes of 1000 actinobacteria strains.</title>
        <authorList>
            <person name="Klenk H.-P."/>
        </authorList>
    </citation>
    <scope>NUCLEOTIDE SEQUENCE [LARGE SCALE GENOMIC DNA]</scope>
    <source>
        <strain evidence="4 5">DSM 20146</strain>
    </source>
</reference>
<evidence type="ECO:0000313" key="5">
    <source>
        <dbReference type="Proteomes" id="UP000538196"/>
    </source>
</evidence>
<evidence type="ECO:0000256" key="1">
    <source>
        <dbReference type="ARBA" id="ARBA00023125"/>
    </source>
</evidence>
<dbReference type="PANTHER" id="PTHR30055">
    <property type="entry name" value="HTH-TYPE TRANSCRIPTIONAL REGULATOR RUTR"/>
    <property type="match status" value="1"/>
</dbReference>
<keyword evidence="5" id="KW-1185">Reference proteome</keyword>
<organism evidence="4 5">
    <name type="scientific">Leifsonia aquatica</name>
    <name type="common">Corynebacterium aquaticum</name>
    <dbReference type="NCBI Taxonomy" id="144185"/>
    <lineage>
        <taxon>Bacteria</taxon>
        <taxon>Bacillati</taxon>
        <taxon>Actinomycetota</taxon>
        <taxon>Actinomycetes</taxon>
        <taxon>Micrococcales</taxon>
        <taxon>Microbacteriaceae</taxon>
        <taxon>Leifsonia</taxon>
    </lineage>
</organism>
<evidence type="ECO:0000259" key="3">
    <source>
        <dbReference type="PROSITE" id="PS50977"/>
    </source>
</evidence>
<name>A0A7W4YK18_LEIAQ</name>
<evidence type="ECO:0000256" key="2">
    <source>
        <dbReference type="PROSITE-ProRule" id="PRU00335"/>
    </source>
</evidence>
<dbReference type="InterPro" id="IPR041483">
    <property type="entry name" value="TetR_C_34"/>
</dbReference>
<dbReference type="AlphaFoldDB" id="A0A7W4YK18"/>
<dbReference type="Proteomes" id="UP000538196">
    <property type="component" value="Unassembled WGS sequence"/>
</dbReference>
<dbReference type="InterPro" id="IPR001647">
    <property type="entry name" value="HTH_TetR"/>
</dbReference>
<dbReference type="Pfam" id="PF00440">
    <property type="entry name" value="TetR_N"/>
    <property type="match status" value="1"/>
</dbReference>
<accession>A0A7W4YK18</accession>
<dbReference type="Pfam" id="PF17929">
    <property type="entry name" value="TetR_C_34"/>
    <property type="match status" value="1"/>
</dbReference>
<protein>
    <submittedName>
        <fullName evidence="4">AcrR family transcriptional regulator</fullName>
    </submittedName>
</protein>
<dbReference type="GO" id="GO:0000976">
    <property type="term" value="F:transcription cis-regulatory region binding"/>
    <property type="evidence" value="ECO:0007669"/>
    <property type="project" value="TreeGrafter"/>
</dbReference>
<dbReference type="InterPro" id="IPR050109">
    <property type="entry name" value="HTH-type_TetR-like_transc_reg"/>
</dbReference>
<keyword evidence="1 2" id="KW-0238">DNA-binding</keyword>
<gene>
    <name evidence="4" type="ORF">FHX33_003452</name>
</gene>
<dbReference type="Gene3D" id="1.10.357.10">
    <property type="entry name" value="Tetracycline Repressor, domain 2"/>
    <property type="match status" value="1"/>
</dbReference>
<dbReference type="PANTHER" id="PTHR30055:SF226">
    <property type="entry name" value="HTH-TYPE TRANSCRIPTIONAL REGULATOR PKSA"/>
    <property type="match status" value="1"/>
</dbReference>
<dbReference type="PROSITE" id="PS50977">
    <property type="entry name" value="HTH_TETR_2"/>
    <property type="match status" value="1"/>
</dbReference>
<dbReference type="EMBL" id="JACHVP010000004">
    <property type="protein sequence ID" value="MBB2968676.1"/>
    <property type="molecule type" value="Genomic_DNA"/>
</dbReference>
<feature type="domain" description="HTH tetR-type" evidence="3">
    <location>
        <begin position="16"/>
        <end position="76"/>
    </location>
</feature>
<dbReference type="GO" id="GO:0003700">
    <property type="term" value="F:DNA-binding transcription factor activity"/>
    <property type="evidence" value="ECO:0007669"/>
    <property type="project" value="TreeGrafter"/>
</dbReference>
<dbReference type="InterPro" id="IPR009057">
    <property type="entry name" value="Homeodomain-like_sf"/>
</dbReference>
<sequence>MSQATFSRARSVEQRAQRREDILSAARAMLGDTRVADLSLNELARRVGLAKSNVLRYFESREAVLLDLYDREFREWLDALEERLAATPERSAGSLAAAVAETVAERPVLAELCASAPGILEHNISGEVARAYKRGMLTSAARLAALAAPWIGSDESDALVFVGAVTLAIGGVWSSCRVSPGMAEAYALDPELARYRLDFASSLRTGVAVVIRGLRAGRVGAGGGSAAK</sequence>